<proteinExistence type="predicted"/>
<evidence type="ECO:0000313" key="1">
    <source>
        <dbReference type="EMBL" id="OAX31188.1"/>
    </source>
</evidence>
<gene>
    <name evidence="1" type="ORF">K503DRAFT_652131</name>
</gene>
<keyword evidence="2" id="KW-1185">Reference proteome</keyword>
<protein>
    <submittedName>
        <fullName evidence="1">Uncharacterized protein</fullName>
    </submittedName>
</protein>
<feature type="non-terminal residue" evidence="1">
    <location>
        <position position="159"/>
    </location>
</feature>
<dbReference type="Gene3D" id="6.20.250.70">
    <property type="match status" value="1"/>
</dbReference>
<name>A0A1B7MF28_9AGAM</name>
<accession>A0A1B7MF28</accession>
<feature type="non-terminal residue" evidence="1">
    <location>
        <position position="1"/>
    </location>
</feature>
<dbReference type="OrthoDB" id="76224at2759"/>
<sequence length="159" mass="17717">HWTYKPPPGSELFDHSFKGETSDLDSVKKDDDLEIWLIHAPDSIEPKNLDGLEFDAPLPSRSGQVGSLSRKGTVYGIWSMGNEDTKFAGAEELGGLSCLFPRKTKTGKLYMSPKEIARHLVSAQPSRVTPLEGQPILHQNLSRLLHPKQLLKHDFVPYG</sequence>
<evidence type="ECO:0000313" key="2">
    <source>
        <dbReference type="Proteomes" id="UP000092154"/>
    </source>
</evidence>
<organism evidence="1 2">
    <name type="scientific">Rhizopogon vinicolor AM-OR11-026</name>
    <dbReference type="NCBI Taxonomy" id="1314800"/>
    <lineage>
        <taxon>Eukaryota</taxon>
        <taxon>Fungi</taxon>
        <taxon>Dikarya</taxon>
        <taxon>Basidiomycota</taxon>
        <taxon>Agaricomycotina</taxon>
        <taxon>Agaricomycetes</taxon>
        <taxon>Agaricomycetidae</taxon>
        <taxon>Boletales</taxon>
        <taxon>Suillineae</taxon>
        <taxon>Rhizopogonaceae</taxon>
        <taxon>Rhizopogon</taxon>
    </lineage>
</organism>
<dbReference type="Proteomes" id="UP000092154">
    <property type="component" value="Unassembled WGS sequence"/>
</dbReference>
<dbReference type="GO" id="GO:0006360">
    <property type="term" value="P:transcription by RNA polymerase I"/>
    <property type="evidence" value="ECO:0007669"/>
    <property type="project" value="InterPro"/>
</dbReference>
<dbReference type="Pfam" id="PF08208">
    <property type="entry name" value="RNA_polI_A34"/>
    <property type="match status" value="1"/>
</dbReference>
<reference evidence="1 2" key="1">
    <citation type="submission" date="2016-06" db="EMBL/GenBank/DDBJ databases">
        <title>Comparative genomics of the ectomycorrhizal sister species Rhizopogon vinicolor and Rhizopogon vesiculosus (Basidiomycota: Boletales) reveals a divergence of the mating type B locus.</title>
        <authorList>
            <consortium name="DOE Joint Genome Institute"/>
            <person name="Mujic A.B."/>
            <person name="Kuo A."/>
            <person name="Tritt A."/>
            <person name="Lipzen A."/>
            <person name="Chen C."/>
            <person name="Johnson J."/>
            <person name="Sharma A."/>
            <person name="Barry K."/>
            <person name="Grigoriev I.V."/>
            <person name="Spatafora J.W."/>
        </authorList>
    </citation>
    <scope>NUCLEOTIDE SEQUENCE [LARGE SCALE GENOMIC DNA]</scope>
    <source>
        <strain evidence="1 2">AM-OR11-026</strain>
    </source>
</reference>
<dbReference type="AlphaFoldDB" id="A0A1B7MF28"/>
<dbReference type="InParanoid" id="A0A1B7MF28"/>
<dbReference type="InterPro" id="IPR013240">
    <property type="entry name" value="DNA-dir_RNA_pol1_su_RPA34"/>
</dbReference>
<dbReference type="EMBL" id="KV449536">
    <property type="protein sequence ID" value="OAX31188.1"/>
    <property type="molecule type" value="Genomic_DNA"/>
</dbReference>